<evidence type="ECO:0000313" key="2">
    <source>
        <dbReference type="Proteomes" id="UP001558850"/>
    </source>
</evidence>
<evidence type="ECO:0000313" key="1">
    <source>
        <dbReference type="EMBL" id="MEX3934440.1"/>
    </source>
</evidence>
<proteinExistence type="predicted"/>
<accession>A0ACC6U449</accession>
<reference evidence="1" key="1">
    <citation type="submission" date="2024-07" db="EMBL/GenBank/DDBJ databases">
        <title>A survey of Mimosa microsymbionts across Brazilian biomes reveals a high diversity of Paraburkholderia nodulating endemic species, but also that Cupriavidus is common as a symbiont of widespread species.</title>
        <authorList>
            <person name="Rouws L."/>
            <person name="Barauna A."/>
            <person name="Beukes C."/>
            <person name="Rouws J.R.C."/>
            <person name="De Faria S.M."/>
            <person name="Gross E."/>
            <person name="Bueno Dos Reis Junior F."/>
            <person name="Simon M.F."/>
            <person name="Maluk M."/>
            <person name="Odee D.W."/>
            <person name="Kenicer G."/>
            <person name="Young J.P.W."/>
            <person name="Reis V.M."/>
            <person name="Zilli J."/>
            <person name="James E.K."/>
        </authorList>
    </citation>
    <scope>NUCLEOTIDE SEQUENCE</scope>
    <source>
        <strain evidence="1">EG181B</strain>
    </source>
</reference>
<keyword evidence="2" id="KW-1185">Reference proteome</keyword>
<name>A0ACC6U449_9BURK</name>
<organism evidence="1 2">
    <name type="scientific">Paraburkholderia phymatum</name>
    <dbReference type="NCBI Taxonomy" id="148447"/>
    <lineage>
        <taxon>Bacteria</taxon>
        <taxon>Pseudomonadati</taxon>
        <taxon>Pseudomonadota</taxon>
        <taxon>Betaproteobacteria</taxon>
        <taxon>Burkholderiales</taxon>
        <taxon>Burkholderiaceae</taxon>
        <taxon>Paraburkholderia</taxon>
    </lineage>
</organism>
<protein>
    <submittedName>
        <fullName evidence="1">TetR/AcrR family transcriptional regulator</fullName>
    </submittedName>
</protein>
<gene>
    <name evidence="1" type="ORF">AB4Y32_22075</name>
</gene>
<sequence>MQSSESSNERPSQAHRRRTQASRREETQARILDAALRVIRTQGVQGATFTEIAREAGVTAGALQHHYGSKDILLTKIIDLVFEERKAGGSIWPSREMPVRDRASSFVEHAWQAIYGNERYLASWHLHFGCHTSPALADRLNEMRGDWVREMTSCFLESFPELNSSENAEGFAKFVFSSLRGIGMLAWFGDPPDKNSDQLKALVDAIVRACTDSHASRRKQTVAVNRTGARRRDRT</sequence>
<comment type="caution">
    <text evidence="1">The sequence shown here is derived from an EMBL/GenBank/DDBJ whole genome shotgun (WGS) entry which is preliminary data.</text>
</comment>
<dbReference type="Proteomes" id="UP001558850">
    <property type="component" value="Unassembled WGS sequence"/>
</dbReference>
<dbReference type="EMBL" id="JBFRCH010000013">
    <property type="protein sequence ID" value="MEX3934440.1"/>
    <property type="molecule type" value="Genomic_DNA"/>
</dbReference>